<keyword evidence="1" id="KW-1133">Transmembrane helix</keyword>
<keyword evidence="1" id="KW-0812">Transmembrane</keyword>
<gene>
    <name evidence="2" type="ORF">C3B51_10555</name>
</gene>
<accession>A0A4Q7ED59</accession>
<evidence type="ECO:0000313" key="3">
    <source>
        <dbReference type="Proteomes" id="UP000292345"/>
    </source>
</evidence>
<sequence length="106" mass="12376">MAGLADRDLIDFLFKVTFIVNILFVVEVLDLFFFLKMSIFCFHVIFMFFTEQKITRRSPNKTHWVRVVYCDDSEAYESADNQSGYDVEIMLNRSGNRAASSNTLVR</sequence>
<dbReference type="Proteomes" id="UP000292345">
    <property type="component" value="Unassembled WGS sequence"/>
</dbReference>
<name>A0A4Q7ED59_9GAMM</name>
<proteinExistence type="predicted"/>
<protein>
    <submittedName>
        <fullName evidence="2">Uncharacterized protein</fullName>
    </submittedName>
</protein>
<evidence type="ECO:0000313" key="2">
    <source>
        <dbReference type="EMBL" id="RZM80953.1"/>
    </source>
</evidence>
<feature type="transmembrane region" description="Helical" evidence="1">
    <location>
        <begin position="9"/>
        <end position="26"/>
    </location>
</feature>
<comment type="caution">
    <text evidence="2">The sequence shown here is derived from an EMBL/GenBank/DDBJ whole genome shotgun (WGS) entry which is preliminary data.</text>
</comment>
<evidence type="ECO:0000256" key="1">
    <source>
        <dbReference type="SAM" id="Phobius"/>
    </source>
</evidence>
<organism evidence="2 3">
    <name type="scientific">Pseudoalteromonas rubra</name>
    <dbReference type="NCBI Taxonomy" id="43658"/>
    <lineage>
        <taxon>Bacteria</taxon>
        <taxon>Pseudomonadati</taxon>
        <taxon>Pseudomonadota</taxon>
        <taxon>Gammaproteobacteria</taxon>
        <taxon>Alteromonadales</taxon>
        <taxon>Pseudoalteromonadaceae</taxon>
        <taxon>Pseudoalteromonas</taxon>
    </lineage>
</organism>
<reference evidence="2 3" key="1">
    <citation type="submission" date="2018-01" db="EMBL/GenBank/DDBJ databases">
        <title>Co-occurrence of chitin degradation, pigmentation and bioactivity in marine Pseudoalteromonas.</title>
        <authorList>
            <person name="Paulsen S."/>
            <person name="Gram L."/>
            <person name="Machado H."/>
        </authorList>
    </citation>
    <scope>NUCLEOTIDE SEQUENCE [LARGE SCALE GENOMIC DNA]</scope>
    <source>
        <strain evidence="2 3">S1946</strain>
    </source>
</reference>
<dbReference type="EMBL" id="PPUZ01000029">
    <property type="protein sequence ID" value="RZM80953.1"/>
    <property type="molecule type" value="Genomic_DNA"/>
</dbReference>
<keyword evidence="1" id="KW-0472">Membrane</keyword>
<dbReference type="AlphaFoldDB" id="A0A4Q7ED59"/>